<dbReference type="EMBL" id="CP003155">
    <property type="protein sequence ID" value="AEV29504.1"/>
    <property type="molecule type" value="Genomic_DNA"/>
</dbReference>
<dbReference type="Proteomes" id="UP000005632">
    <property type="component" value="Chromosome"/>
</dbReference>
<dbReference type="GO" id="GO:0008840">
    <property type="term" value="F:4-hydroxy-tetrahydrodipicolinate synthase activity"/>
    <property type="evidence" value="ECO:0007669"/>
    <property type="project" value="TreeGrafter"/>
</dbReference>
<evidence type="ECO:0000313" key="5">
    <source>
        <dbReference type="EMBL" id="AEV29504.1"/>
    </source>
</evidence>
<dbReference type="SMART" id="SM01130">
    <property type="entry name" value="DHDPS"/>
    <property type="match status" value="1"/>
</dbReference>
<dbReference type="InterPro" id="IPR002220">
    <property type="entry name" value="DapA-like"/>
</dbReference>
<dbReference type="PANTHER" id="PTHR12128:SF66">
    <property type="entry name" value="4-HYDROXY-2-OXOGLUTARATE ALDOLASE, MITOCHONDRIAL"/>
    <property type="match status" value="1"/>
</dbReference>
<gene>
    <name evidence="5" type="ordered locus">SpiGrapes_1705</name>
</gene>
<evidence type="ECO:0000256" key="4">
    <source>
        <dbReference type="PIRSR" id="PIRSR001365-1"/>
    </source>
</evidence>
<dbReference type="HOGENOM" id="CLU_049343_7_2_12"/>
<dbReference type="SUPFAM" id="SSF51569">
    <property type="entry name" value="Aldolase"/>
    <property type="match status" value="1"/>
</dbReference>
<dbReference type="PRINTS" id="PR00146">
    <property type="entry name" value="DHPICSNTHASE"/>
</dbReference>
<feature type="active site" description="Proton donor/acceptor" evidence="4">
    <location>
        <position position="135"/>
    </location>
</feature>
<keyword evidence="6" id="KW-1185">Reference proteome</keyword>
<evidence type="ECO:0000313" key="6">
    <source>
        <dbReference type="Proteomes" id="UP000005632"/>
    </source>
</evidence>
<dbReference type="PIRSF" id="PIRSF001365">
    <property type="entry name" value="DHDPS"/>
    <property type="match status" value="1"/>
</dbReference>
<comment type="similarity">
    <text evidence="1 3">Belongs to the DapA family.</text>
</comment>
<dbReference type="InterPro" id="IPR013785">
    <property type="entry name" value="Aldolase_TIM"/>
</dbReference>
<dbReference type="AlphaFoldDB" id="G8QX00"/>
<evidence type="ECO:0000256" key="3">
    <source>
        <dbReference type="PIRNR" id="PIRNR001365"/>
    </source>
</evidence>
<evidence type="ECO:0000256" key="2">
    <source>
        <dbReference type="ARBA" id="ARBA00023239"/>
    </source>
</evidence>
<accession>G8QX00</accession>
<reference evidence="5 6" key="1">
    <citation type="submission" date="2011-11" db="EMBL/GenBank/DDBJ databases">
        <title>Complete sequence of Spirochaeta sp. grapes.</title>
        <authorList>
            <consortium name="US DOE Joint Genome Institute"/>
            <person name="Lucas S."/>
            <person name="Han J."/>
            <person name="Lapidus A."/>
            <person name="Cheng J.-F."/>
            <person name="Goodwin L."/>
            <person name="Pitluck S."/>
            <person name="Peters L."/>
            <person name="Ovchinnikova G."/>
            <person name="Munk A.C."/>
            <person name="Detter J.C."/>
            <person name="Han C."/>
            <person name="Tapia R."/>
            <person name="Land M."/>
            <person name="Hauser L."/>
            <person name="Kyrpides N."/>
            <person name="Ivanova N."/>
            <person name="Pagani I."/>
            <person name="Ritalahtilisa K."/>
            <person name="Loeffler F."/>
            <person name="Woyke T."/>
        </authorList>
    </citation>
    <scope>NUCLEOTIDE SEQUENCE [LARGE SCALE GENOMIC DNA]</scope>
    <source>
        <strain evidence="6">ATCC BAA-1885 / DSM 22778 / Grapes</strain>
    </source>
</reference>
<dbReference type="eggNOG" id="COG0329">
    <property type="taxonomic scope" value="Bacteria"/>
</dbReference>
<name>G8QX00_SPHPG</name>
<dbReference type="PANTHER" id="PTHR12128">
    <property type="entry name" value="DIHYDRODIPICOLINATE SYNTHASE"/>
    <property type="match status" value="1"/>
</dbReference>
<dbReference type="KEGG" id="sgp:SpiGrapes_1705"/>
<proteinExistence type="inferred from homology"/>
<dbReference type="RefSeq" id="WP_014270347.1">
    <property type="nucleotide sequence ID" value="NC_016633.1"/>
</dbReference>
<dbReference type="Gene3D" id="3.20.20.70">
    <property type="entry name" value="Aldolase class I"/>
    <property type="match status" value="1"/>
</dbReference>
<feature type="active site" description="Schiff-base intermediate with substrate" evidence="4">
    <location>
        <position position="164"/>
    </location>
</feature>
<dbReference type="STRING" id="158190.SpiGrapes_1705"/>
<evidence type="ECO:0000256" key="1">
    <source>
        <dbReference type="ARBA" id="ARBA00007592"/>
    </source>
</evidence>
<keyword evidence="2 3" id="KW-0456">Lyase</keyword>
<protein>
    <submittedName>
        <fullName evidence="5">Dihydrodipicolinate synthase/N-acetylneuraminate lyase</fullName>
    </submittedName>
</protein>
<dbReference type="Pfam" id="PF00701">
    <property type="entry name" value="DHDPS"/>
    <property type="match status" value="1"/>
</dbReference>
<organism evidence="5 6">
    <name type="scientific">Sphaerochaeta pleomorpha (strain ATCC BAA-1885 / DSM 22778 / Grapes)</name>
    <dbReference type="NCBI Taxonomy" id="158190"/>
    <lineage>
        <taxon>Bacteria</taxon>
        <taxon>Pseudomonadati</taxon>
        <taxon>Spirochaetota</taxon>
        <taxon>Spirochaetia</taxon>
        <taxon>Spirochaetales</taxon>
        <taxon>Sphaerochaetaceae</taxon>
        <taxon>Sphaerochaeta</taxon>
    </lineage>
</organism>
<sequence>MICLSGSFVAMPTPFTADNAIDYDGFSTLIDRQIKYGTSQLFVLGSAGEVTLLSLEEKKKIVHEVIQMTQGRIPVFFSAASFTTEQSIEFAQYCEKEGADGVVFTVPPYVLIPQTAVFAHFDACMGSIGIPCGIYNNPSRLGVLVTPETIKKLSDRHPHFVVDKEAMPSVEQLVQVQRLCAGKIKIMCCDYPKYSIVLPTLAVGGTGTANIGGNIIPEEVAFYSRPWTDMEIIESSRKEYFKWFPLLQQLYTFSNPIVIKSALEILGLPGGHLRKPYQEYSGHHRDELEQMLGEMGVIDKYGVKRY</sequence>
<dbReference type="OrthoDB" id="9782828at2"/>